<gene>
    <name evidence="2" type="ORF">UY48_C0043G0007</name>
</gene>
<reference evidence="2 3" key="1">
    <citation type="journal article" date="2015" name="Nature">
        <title>rRNA introns, odd ribosomes, and small enigmatic genomes across a large radiation of phyla.</title>
        <authorList>
            <person name="Brown C.T."/>
            <person name="Hug L.A."/>
            <person name="Thomas B.C."/>
            <person name="Sharon I."/>
            <person name="Castelle C.J."/>
            <person name="Singh A."/>
            <person name="Wilkins M.J."/>
            <person name="Williams K.H."/>
            <person name="Banfield J.F."/>
        </authorList>
    </citation>
    <scope>NUCLEOTIDE SEQUENCE [LARGE SCALE GENOMIC DNA]</scope>
</reference>
<organism evidence="2 3">
    <name type="scientific">Candidatus Gottesmanbacteria bacterium GW2011_GWB1_49_7</name>
    <dbReference type="NCBI Taxonomy" id="1618448"/>
    <lineage>
        <taxon>Bacteria</taxon>
        <taxon>Candidatus Gottesmaniibacteriota</taxon>
    </lineage>
</organism>
<dbReference type="AlphaFoldDB" id="A0A0G1Y5U3"/>
<evidence type="ECO:0000313" key="3">
    <source>
        <dbReference type="Proteomes" id="UP000034588"/>
    </source>
</evidence>
<evidence type="ECO:0000313" key="2">
    <source>
        <dbReference type="EMBL" id="KKW10247.1"/>
    </source>
</evidence>
<accession>A0A0G1Y5U3</accession>
<dbReference type="Proteomes" id="UP000034588">
    <property type="component" value="Unassembled WGS sequence"/>
</dbReference>
<proteinExistence type="predicted"/>
<protein>
    <submittedName>
        <fullName evidence="2">Uncharacterized protein</fullName>
    </submittedName>
</protein>
<dbReference type="EMBL" id="LCQD01000043">
    <property type="protein sequence ID" value="KKW10247.1"/>
    <property type="molecule type" value="Genomic_DNA"/>
</dbReference>
<feature type="compositionally biased region" description="Polar residues" evidence="1">
    <location>
        <begin position="134"/>
        <end position="145"/>
    </location>
</feature>
<evidence type="ECO:0000256" key="1">
    <source>
        <dbReference type="SAM" id="MobiDB-lite"/>
    </source>
</evidence>
<name>A0A0G1Y5U3_9BACT</name>
<feature type="region of interest" description="Disordered" evidence="1">
    <location>
        <begin position="116"/>
        <end position="145"/>
    </location>
</feature>
<comment type="caution">
    <text evidence="2">The sequence shown here is derived from an EMBL/GenBank/DDBJ whole genome shotgun (WGS) entry which is preliminary data.</text>
</comment>
<sequence length="145" mass="17168">MLQTRKSPMADFSCFKTTRRKYKRMRSIPYHCPVCERYYIRQQKLSGMNKSVTTIDYIRREKGAEYEERPCKQPDCRPVDSQQRYNCRLTDYVLTACTALCQTRFDCAIHRDYVEPSPETEKGTRKSTLPAVNPRSSRNKSIYEN</sequence>